<evidence type="ECO:0000313" key="1">
    <source>
        <dbReference type="EMBL" id="KKT23253.1"/>
    </source>
</evidence>
<proteinExistence type="predicted"/>
<accession>A0A0G1FMP6</accession>
<protein>
    <recommendedName>
        <fullName evidence="3">GrpB family protein</fullName>
    </recommendedName>
</protein>
<dbReference type="Gene3D" id="3.30.460.10">
    <property type="entry name" value="Beta Polymerase, domain 2"/>
    <property type="match status" value="1"/>
</dbReference>
<dbReference type="InterPro" id="IPR043519">
    <property type="entry name" value="NT_sf"/>
</dbReference>
<sequence length="179" mass="20523">MKTDLGLGRTTVTLKQHNKNWKKLFDEEKEFLLSHFPDDIFEVSHGGSTSIPGIPAKPIIDMFAVVPSLQIARQLKDRLATFNYHYRGEEGVPGRILYAKGDAENRTHYLQLVEKESNEWKNHLLIKNYYLHHPEVAQEYAKLKKTLAKKYPKDRKAYSAGKDVFIKGVIAKALQETGI</sequence>
<dbReference type="AlphaFoldDB" id="A0A0G1FMP6"/>
<name>A0A0G1FMP6_9BACT</name>
<gene>
    <name evidence="1" type="ORF">UW07_C0025G0012</name>
</gene>
<dbReference type="SUPFAM" id="SSF81301">
    <property type="entry name" value="Nucleotidyltransferase"/>
    <property type="match status" value="1"/>
</dbReference>
<dbReference type="InterPro" id="IPR007344">
    <property type="entry name" value="GrpB/CoaE"/>
</dbReference>
<dbReference type="PANTHER" id="PTHR34822">
    <property type="entry name" value="GRPB DOMAIN PROTEIN (AFU_ORTHOLOGUE AFUA_1G01530)"/>
    <property type="match status" value="1"/>
</dbReference>
<dbReference type="Proteomes" id="UP000033831">
    <property type="component" value="Unassembled WGS sequence"/>
</dbReference>
<reference evidence="1 2" key="1">
    <citation type="journal article" date="2015" name="Nature">
        <title>rRNA introns, odd ribosomes, and small enigmatic genomes across a large radiation of phyla.</title>
        <authorList>
            <person name="Brown C.T."/>
            <person name="Hug L.A."/>
            <person name="Thomas B.C."/>
            <person name="Sharon I."/>
            <person name="Castelle C.J."/>
            <person name="Singh A."/>
            <person name="Wilkins M.J."/>
            <person name="Williams K.H."/>
            <person name="Banfield J.F."/>
        </authorList>
    </citation>
    <scope>NUCLEOTIDE SEQUENCE [LARGE SCALE GENOMIC DNA]</scope>
</reference>
<organism evidence="1 2">
    <name type="scientific">Candidatus Nomurabacteria bacterium GW2011_GWF2_43_8</name>
    <dbReference type="NCBI Taxonomy" id="1618779"/>
    <lineage>
        <taxon>Bacteria</taxon>
        <taxon>Candidatus Nomuraibacteriota</taxon>
    </lineage>
</organism>
<dbReference type="PANTHER" id="PTHR34822:SF1">
    <property type="entry name" value="GRPB FAMILY PROTEIN"/>
    <property type="match status" value="1"/>
</dbReference>
<dbReference type="EMBL" id="LCGX01000025">
    <property type="protein sequence ID" value="KKT23253.1"/>
    <property type="molecule type" value="Genomic_DNA"/>
</dbReference>
<evidence type="ECO:0000313" key="2">
    <source>
        <dbReference type="Proteomes" id="UP000033831"/>
    </source>
</evidence>
<dbReference type="Pfam" id="PF04229">
    <property type="entry name" value="GrpB"/>
    <property type="match status" value="1"/>
</dbReference>
<evidence type="ECO:0008006" key="3">
    <source>
        <dbReference type="Google" id="ProtNLM"/>
    </source>
</evidence>
<comment type="caution">
    <text evidence="1">The sequence shown here is derived from an EMBL/GenBank/DDBJ whole genome shotgun (WGS) entry which is preliminary data.</text>
</comment>